<evidence type="ECO:0000313" key="1">
    <source>
        <dbReference type="EMBL" id="GJT92727.1"/>
    </source>
</evidence>
<evidence type="ECO:0000313" key="2">
    <source>
        <dbReference type="Proteomes" id="UP001151760"/>
    </source>
</evidence>
<reference evidence="1" key="1">
    <citation type="journal article" date="2022" name="Int. J. Mol. Sci.">
        <title>Draft Genome of Tanacetum Coccineum: Genomic Comparison of Closely Related Tanacetum-Family Plants.</title>
        <authorList>
            <person name="Yamashiro T."/>
            <person name="Shiraishi A."/>
            <person name="Nakayama K."/>
            <person name="Satake H."/>
        </authorList>
    </citation>
    <scope>NUCLEOTIDE SEQUENCE</scope>
</reference>
<protein>
    <submittedName>
        <fullName evidence="1">Uncharacterized protein</fullName>
    </submittedName>
</protein>
<organism evidence="1 2">
    <name type="scientific">Tanacetum coccineum</name>
    <dbReference type="NCBI Taxonomy" id="301880"/>
    <lineage>
        <taxon>Eukaryota</taxon>
        <taxon>Viridiplantae</taxon>
        <taxon>Streptophyta</taxon>
        <taxon>Embryophyta</taxon>
        <taxon>Tracheophyta</taxon>
        <taxon>Spermatophyta</taxon>
        <taxon>Magnoliopsida</taxon>
        <taxon>eudicotyledons</taxon>
        <taxon>Gunneridae</taxon>
        <taxon>Pentapetalae</taxon>
        <taxon>asterids</taxon>
        <taxon>campanulids</taxon>
        <taxon>Asterales</taxon>
        <taxon>Asteraceae</taxon>
        <taxon>Asteroideae</taxon>
        <taxon>Anthemideae</taxon>
        <taxon>Anthemidinae</taxon>
        <taxon>Tanacetum</taxon>
    </lineage>
</organism>
<dbReference type="Proteomes" id="UP001151760">
    <property type="component" value="Unassembled WGS sequence"/>
</dbReference>
<gene>
    <name evidence="1" type="ORF">Tco_1081572</name>
</gene>
<dbReference type="EMBL" id="BQNB010020137">
    <property type="protein sequence ID" value="GJT92727.1"/>
    <property type="molecule type" value="Genomic_DNA"/>
</dbReference>
<reference evidence="1" key="2">
    <citation type="submission" date="2022-01" db="EMBL/GenBank/DDBJ databases">
        <authorList>
            <person name="Yamashiro T."/>
            <person name="Shiraishi A."/>
            <person name="Satake H."/>
            <person name="Nakayama K."/>
        </authorList>
    </citation>
    <scope>NUCLEOTIDE SEQUENCE</scope>
</reference>
<name>A0ABQ5HZL0_9ASTR</name>
<accession>A0ABQ5HZL0</accession>
<sequence>MRGDCRGDGGARNGGEYGGMEWMLRVGQSGRVVRVLPNPPTPPPNIREVVGSRMARYWVMLVCVRAGGQMGESGRSGMRRVAIRRAKVGRARRGMERGCVRWGKRELWGSRDGEKMGRGCWTTMNDETVLKWGLDYVI</sequence>
<keyword evidence="2" id="KW-1185">Reference proteome</keyword>
<proteinExistence type="predicted"/>
<comment type="caution">
    <text evidence="1">The sequence shown here is derived from an EMBL/GenBank/DDBJ whole genome shotgun (WGS) entry which is preliminary data.</text>
</comment>